<protein>
    <submittedName>
        <fullName evidence="1">Uncharacterized protein</fullName>
    </submittedName>
</protein>
<dbReference type="Proteomes" id="UP001286313">
    <property type="component" value="Unassembled WGS sequence"/>
</dbReference>
<accession>A0AAE1BYD4</accession>
<keyword evidence="2" id="KW-1185">Reference proteome</keyword>
<proteinExistence type="predicted"/>
<organism evidence="1 2">
    <name type="scientific">Petrolisthes cinctipes</name>
    <name type="common">Flat porcelain crab</name>
    <dbReference type="NCBI Taxonomy" id="88211"/>
    <lineage>
        <taxon>Eukaryota</taxon>
        <taxon>Metazoa</taxon>
        <taxon>Ecdysozoa</taxon>
        <taxon>Arthropoda</taxon>
        <taxon>Crustacea</taxon>
        <taxon>Multicrustacea</taxon>
        <taxon>Malacostraca</taxon>
        <taxon>Eumalacostraca</taxon>
        <taxon>Eucarida</taxon>
        <taxon>Decapoda</taxon>
        <taxon>Pleocyemata</taxon>
        <taxon>Anomura</taxon>
        <taxon>Galatheoidea</taxon>
        <taxon>Porcellanidae</taxon>
        <taxon>Petrolisthes</taxon>
    </lineage>
</organism>
<dbReference type="AlphaFoldDB" id="A0AAE1BYD4"/>
<reference evidence="1" key="1">
    <citation type="submission" date="2023-10" db="EMBL/GenBank/DDBJ databases">
        <title>Genome assemblies of two species of porcelain crab, Petrolisthes cinctipes and Petrolisthes manimaculis (Anomura: Porcellanidae).</title>
        <authorList>
            <person name="Angst P."/>
        </authorList>
    </citation>
    <scope>NUCLEOTIDE SEQUENCE</scope>
    <source>
        <strain evidence="1">PB745_01</strain>
        <tissue evidence="1">Gill</tissue>
    </source>
</reference>
<name>A0AAE1BYD4_PETCI</name>
<evidence type="ECO:0000313" key="1">
    <source>
        <dbReference type="EMBL" id="KAK3859246.1"/>
    </source>
</evidence>
<gene>
    <name evidence="1" type="ORF">Pcinc_034625</name>
</gene>
<evidence type="ECO:0000313" key="2">
    <source>
        <dbReference type="Proteomes" id="UP001286313"/>
    </source>
</evidence>
<sequence>MGQDSSNQHEVGTTRLLINAVGASPLALQRWPRGYKASQPTRQSDTLPLAVHVYYYPATAPPQQKHARSFTPAVIPAATPHHHIASRHPTDTHTVYSRLLGIHLSPG</sequence>
<comment type="caution">
    <text evidence="1">The sequence shown here is derived from an EMBL/GenBank/DDBJ whole genome shotgun (WGS) entry which is preliminary data.</text>
</comment>
<dbReference type="EMBL" id="JAWQEG010005069">
    <property type="protein sequence ID" value="KAK3859246.1"/>
    <property type="molecule type" value="Genomic_DNA"/>
</dbReference>